<dbReference type="AlphaFoldDB" id="U6KZ98"/>
<keyword evidence="4" id="KW-0547">Nucleotide-binding</keyword>
<keyword evidence="5" id="KW-0067">ATP-binding</keyword>
<feature type="transmembrane region" description="Helical" evidence="8">
    <location>
        <begin position="469"/>
        <end position="489"/>
    </location>
</feature>
<evidence type="ECO:0000256" key="5">
    <source>
        <dbReference type="ARBA" id="ARBA00022840"/>
    </source>
</evidence>
<dbReference type="PANTHER" id="PTHR48041:SF91">
    <property type="entry name" value="ABC TRANSPORTER G FAMILY MEMBER 28"/>
    <property type="match status" value="1"/>
</dbReference>
<dbReference type="InterPro" id="IPR027417">
    <property type="entry name" value="P-loop_NTPase"/>
</dbReference>
<feature type="transmembrane region" description="Helical" evidence="8">
    <location>
        <begin position="543"/>
        <end position="568"/>
    </location>
</feature>
<dbReference type="InterPro" id="IPR013525">
    <property type="entry name" value="ABC2_TM"/>
</dbReference>
<dbReference type="PANTHER" id="PTHR48041">
    <property type="entry name" value="ABC TRANSPORTER G FAMILY MEMBER 28"/>
    <property type="match status" value="1"/>
</dbReference>
<dbReference type="PROSITE" id="PS50893">
    <property type="entry name" value="ABC_TRANSPORTER_2"/>
    <property type="match status" value="1"/>
</dbReference>
<dbReference type="OMA" id="LVTIMWL"/>
<evidence type="ECO:0000256" key="2">
    <source>
        <dbReference type="ARBA" id="ARBA00022448"/>
    </source>
</evidence>
<dbReference type="GO" id="GO:0016020">
    <property type="term" value="C:membrane"/>
    <property type="evidence" value="ECO:0007669"/>
    <property type="project" value="UniProtKB-SubCell"/>
</dbReference>
<dbReference type="InterPro" id="IPR017871">
    <property type="entry name" value="ABC_transporter-like_CS"/>
</dbReference>
<feature type="domain" description="ABC transporter" evidence="9">
    <location>
        <begin position="106"/>
        <end position="353"/>
    </location>
</feature>
<dbReference type="Pfam" id="PF19055">
    <property type="entry name" value="ABC2_membrane_7"/>
    <property type="match status" value="1"/>
</dbReference>
<dbReference type="GeneID" id="25249564"/>
<feature type="transmembrane region" description="Helical" evidence="8">
    <location>
        <begin position="604"/>
        <end position="625"/>
    </location>
</feature>
<evidence type="ECO:0000313" key="10">
    <source>
        <dbReference type="EMBL" id="CDJ42258.1"/>
    </source>
</evidence>
<dbReference type="VEuPathDB" id="ToxoDB:ETH_00001745"/>
<dbReference type="GO" id="GO:0016887">
    <property type="term" value="F:ATP hydrolysis activity"/>
    <property type="evidence" value="ECO:0007669"/>
    <property type="project" value="InterPro"/>
</dbReference>
<organism evidence="10 11">
    <name type="scientific">Eimeria tenella</name>
    <name type="common">Coccidian parasite</name>
    <dbReference type="NCBI Taxonomy" id="5802"/>
    <lineage>
        <taxon>Eukaryota</taxon>
        <taxon>Sar</taxon>
        <taxon>Alveolata</taxon>
        <taxon>Apicomplexa</taxon>
        <taxon>Conoidasida</taxon>
        <taxon>Coccidia</taxon>
        <taxon>Eucoccidiorida</taxon>
        <taxon>Eimeriorina</taxon>
        <taxon>Eimeriidae</taxon>
        <taxon>Eimeria</taxon>
    </lineage>
</organism>
<keyword evidence="7 8" id="KW-0472">Membrane</keyword>
<feature type="transmembrane region" description="Helical" evidence="8">
    <location>
        <begin position="673"/>
        <end position="696"/>
    </location>
</feature>
<evidence type="ECO:0000256" key="1">
    <source>
        <dbReference type="ARBA" id="ARBA00004141"/>
    </source>
</evidence>
<evidence type="ECO:0000259" key="9">
    <source>
        <dbReference type="PROSITE" id="PS50893"/>
    </source>
</evidence>
<dbReference type="Gene3D" id="3.40.50.300">
    <property type="entry name" value="P-loop containing nucleotide triphosphate hydrolases"/>
    <property type="match status" value="1"/>
</dbReference>
<dbReference type="InterPro" id="IPR050352">
    <property type="entry name" value="ABCG_transporters"/>
</dbReference>
<dbReference type="InterPro" id="IPR043926">
    <property type="entry name" value="ABCG_dom"/>
</dbReference>
<dbReference type="InterPro" id="IPR003439">
    <property type="entry name" value="ABC_transporter-like_ATP-bd"/>
</dbReference>
<keyword evidence="11" id="KW-1185">Reference proteome</keyword>
<dbReference type="SMART" id="SM00382">
    <property type="entry name" value="AAA"/>
    <property type="match status" value="1"/>
</dbReference>
<dbReference type="GO" id="GO:0005524">
    <property type="term" value="F:ATP binding"/>
    <property type="evidence" value="ECO:0007669"/>
    <property type="project" value="UniProtKB-KW"/>
</dbReference>
<comment type="subcellular location">
    <subcellularLocation>
        <location evidence="1">Membrane</location>
        <topology evidence="1">Multi-pass membrane protein</topology>
    </subcellularLocation>
</comment>
<protein>
    <submittedName>
        <fullName evidence="10">ABC transporter, putative</fullName>
    </submittedName>
</protein>
<reference evidence="10" key="1">
    <citation type="submission" date="2013-10" db="EMBL/GenBank/DDBJ databases">
        <title>Genomic analysis of the causative agents of coccidiosis in chickens.</title>
        <authorList>
            <person name="Reid A.J."/>
            <person name="Blake D."/>
            <person name="Billington K."/>
            <person name="Browne H."/>
            <person name="Dunn M."/>
            <person name="Hung S."/>
            <person name="Kawahara F."/>
            <person name="Miranda-Saavedra D."/>
            <person name="Mourier T."/>
            <person name="Nagra H."/>
            <person name="Otto T.D."/>
            <person name="Rawlings N."/>
            <person name="Sanchez A."/>
            <person name="Sanders M."/>
            <person name="Subramaniam C."/>
            <person name="Tay Y."/>
            <person name="Dear P."/>
            <person name="Doerig C."/>
            <person name="Gruber A."/>
            <person name="Parkinson J."/>
            <person name="Shirley M."/>
            <person name="Wan K.L."/>
            <person name="Berriman M."/>
            <person name="Tomley F."/>
            <person name="Pain A."/>
        </authorList>
    </citation>
    <scope>NUCLEOTIDE SEQUENCE [LARGE SCALE GENOMIC DNA]</scope>
    <source>
        <strain evidence="10">Houghton</strain>
    </source>
</reference>
<evidence type="ECO:0000256" key="7">
    <source>
        <dbReference type="ARBA" id="ARBA00023136"/>
    </source>
</evidence>
<evidence type="ECO:0000256" key="3">
    <source>
        <dbReference type="ARBA" id="ARBA00022692"/>
    </source>
</evidence>
<dbReference type="EMBL" id="HG675705">
    <property type="protein sequence ID" value="CDJ42258.1"/>
    <property type="molecule type" value="Genomic_DNA"/>
</dbReference>
<dbReference type="Pfam" id="PF01061">
    <property type="entry name" value="ABC2_membrane"/>
    <property type="match status" value="1"/>
</dbReference>
<name>U6KZ98_EIMTE</name>
<evidence type="ECO:0000256" key="8">
    <source>
        <dbReference type="SAM" id="Phobius"/>
    </source>
</evidence>
<evidence type="ECO:0000313" key="11">
    <source>
        <dbReference type="Proteomes" id="UP000030747"/>
    </source>
</evidence>
<feature type="transmembrane region" description="Helical" evidence="8">
    <location>
        <begin position="509"/>
        <end position="536"/>
    </location>
</feature>
<evidence type="ECO:0000256" key="4">
    <source>
        <dbReference type="ARBA" id="ARBA00022741"/>
    </source>
</evidence>
<proteinExistence type="predicted"/>
<keyword evidence="6 8" id="KW-1133">Transmembrane helix</keyword>
<keyword evidence="2" id="KW-0813">Transport</keyword>
<dbReference type="Pfam" id="PF00005">
    <property type="entry name" value="ABC_tran"/>
    <property type="match status" value="1"/>
</dbReference>
<reference evidence="10" key="2">
    <citation type="submission" date="2013-10" db="EMBL/GenBank/DDBJ databases">
        <authorList>
            <person name="Aslett M."/>
        </authorList>
    </citation>
    <scope>NUCLEOTIDE SEQUENCE [LARGE SCALE GENOMIC DNA]</scope>
    <source>
        <strain evidence="10">Houghton</strain>
    </source>
</reference>
<dbReference type="PROSITE" id="PS00211">
    <property type="entry name" value="ABC_TRANSPORTER_1"/>
    <property type="match status" value="1"/>
</dbReference>
<gene>
    <name evidence="10" type="ORF">ETH_00001745</name>
</gene>
<dbReference type="InterPro" id="IPR003593">
    <property type="entry name" value="AAA+_ATPase"/>
</dbReference>
<keyword evidence="3 8" id="KW-0812">Transmembrane</keyword>
<dbReference type="VEuPathDB" id="ToxoDB:ETH2_1406300"/>
<dbReference type="GO" id="GO:0140359">
    <property type="term" value="F:ABC-type transporter activity"/>
    <property type="evidence" value="ECO:0007669"/>
    <property type="project" value="InterPro"/>
</dbReference>
<evidence type="ECO:0000256" key="6">
    <source>
        <dbReference type="ARBA" id="ARBA00022989"/>
    </source>
</evidence>
<feature type="transmembrane region" description="Helical" evidence="8">
    <location>
        <begin position="574"/>
        <end position="592"/>
    </location>
</feature>
<dbReference type="RefSeq" id="XP_013233008.1">
    <property type="nucleotide sequence ID" value="XM_013377554.1"/>
</dbReference>
<dbReference type="SUPFAM" id="SSF52540">
    <property type="entry name" value="P-loop containing nucleoside triphosphate hydrolases"/>
    <property type="match status" value="1"/>
</dbReference>
<dbReference type="OrthoDB" id="184675at2759"/>
<feature type="transmembrane region" description="Helical" evidence="8">
    <location>
        <begin position="436"/>
        <end position="457"/>
    </location>
</feature>
<accession>U6KZ98</accession>
<sequence>MTGRDAELPLGSHVAKQAYVEMNSAASAIGRIVDSTTGQHIKLTQEQREAAAAAVQFGSAGESNHDQMRFELTLDEVSCSLPPRSSTLGRLPIVSSLSRVSWRVLLRTGKLKRLDPKPLEPVLYPLSTVLHSGSLVAIMGPSGCGKTTLMSIISGRASLAHSGRVAINGRPRTKEFDRFSSYVTQDDIYDGNEKVIECLQFSYRLRKAVPHEWTREERRIQEAEAVQRILDLLGLAEVQQSKVGNNLKRGISGGQKRRLSLGIGLMSDAKILLCDEPTTGLSAADARLVVQALRRLSVECGVAVLAVIHQPSHSIMQCFDQLLLLSHDGRCVYNGRVDAALQYFSALGFPCPPHQNPADFYLDLVSQNSEHAETLVDFYDALMRPLVQSRVELAYECPPPPLNDDVDGMELAGPYVQFKEVGRRAFRLWLRDRSTLMAIMGDSVVQGLVIGAVFFGVRSRASMYYQLSALFLMILSLLASSLWTVPLYVQQKAQYRVEVEDGYYSPVPYMFATSLVANFFVLVGDAVLVTIMWLLFGFQFVPLLACYLVGSLGFVICDVVTAICSLASKSFAEANASATLMFTLLMFVNGFTTNPKTLPTGIGWIAYLSPFFLVFEALAICILEANEFQEDPPEASRTLLMHTKEEVYQTFGIAGRAYGNTGSAIQWMLVVDFVLLLALMAISKCVVFTLQATVFLPRRYKSEQAQKQRSILPLLRSWLPKFQRT</sequence>
<dbReference type="Proteomes" id="UP000030747">
    <property type="component" value="Unassembled WGS sequence"/>
</dbReference>